<dbReference type="GO" id="GO:0002098">
    <property type="term" value="P:tRNA wobble uridine modification"/>
    <property type="evidence" value="ECO:0007669"/>
    <property type="project" value="TreeGrafter"/>
</dbReference>
<organism evidence="5">
    <name type="scientific">Lotharella globosa</name>
    <dbReference type="NCBI Taxonomy" id="91324"/>
    <lineage>
        <taxon>Eukaryota</taxon>
        <taxon>Sar</taxon>
        <taxon>Rhizaria</taxon>
        <taxon>Cercozoa</taxon>
        <taxon>Chlorarachniophyceae</taxon>
        <taxon>Lotharella</taxon>
    </lineage>
</organism>
<sequence>MCFASRLLKAKRQKTSKKKSSKATPIAPEDVRPELEKQHVHHLYDAIAPQWDRTRYKGWPRVDAFLNSLKKDTPGGTPLVADLGCGNGKYMKNAGFAVGMDISSQLIGICREKGFEVQVADALAVPYRGGLFDGALSIAVLHHLSTKERRLAALREVIRVLRPGGCGLVYAWALEQGQAEGDVGARQFPAQDIFVPFHYRVQAGVPPPPASTEDSTSSSSAKPGVAPAYDAEKKSVVYQRYCHVYKKGELEGLLLEAGTTGATDGSTVAIEDSYYDMSNWCVRFRKKS</sequence>
<dbReference type="Pfam" id="PF08241">
    <property type="entry name" value="Methyltransf_11"/>
    <property type="match status" value="1"/>
</dbReference>
<dbReference type="EMBL" id="HBIV01019624">
    <property type="protein sequence ID" value="CAE0662609.1"/>
    <property type="molecule type" value="Transcribed_RNA"/>
</dbReference>
<dbReference type="CDD" id="cd02440">
    <property type="entry name" value="AdoMet_MTases"/>
    <property type="match status" value="1"/>
</dbReference>
<protein>
    <recommendedName>
        <fullName evidence="4">Methyltransferase type 11 domain-containing protein</fullName>
    </recommendedName>
</protein>
<reference evidence="5" key="1">
    <citation type="submission" date="2021-01" db="EMBL/GenBank/DDBJ databases">
        <authorList>
            <person name="Corre E."/>
            <person name="Pelletier E."/>
            <person name="Niang G."/>
            <person name="Scheremetjew M."/>
            <person name="Finn R."/>
            <person name="Kale V."/>
            <person name="Holt S."/>
            <person name="Cochrane G."/>
            <person name="Meng A."/>
            <person name="Brown T."/>
            <person name="Cohen L."/>
        </authorList>
    </citation>
    <scope>NUCLEOTIDE SEQUENCE</scope>
    <source>
        <strain evidence="5">CCCM811</strain>
    </source>
</reference>
<dbReference type="PANTHER" id="PTHR13069:SF21">
    <property type="entry name" value="ALKYLATED DNA REPAIR PROTEIN ALKB HOMOLOG 8"/>
    <property type="match status" value="1"/>
</dbReference>
<evidence type="ECO:0000256" key="1">
    <source>
        <dbReference type="ARBA" id="ARBA00022603"/>
    </source>
</evidence>
<gene>
    <name evidence="5" type="ORF">LGLO00237_LOCUS14210</name>
</gene>
<proteinExistence type="predicted"/>
<dbReference type="GO" id="GO:0000049">
    <property type="term" value="F:tRNA binding"/>
    <property type="evidence" value="ECO:0007669"/>
    <property type="project" value="TreeGrafter"/>
</dbReference>
<name>A0A7S4DQ03_9EUKA</name>
<keyword evidence="1" id="KW-0489">Methyltransferase</keyword>
<dbReference type="GO" id="GO:0030488">
    <property type="term" value="P:tRNA methylation"/>
    <property type="evidence" value="ECO:0007669"/>
    <property type="project" value="TreeGrafter"/>
</dbReference>
<dbReference type="InterPro" id="IPR013216">
    <property type="entry name" value="Methyltransf_11"/>
</dbReference>
<dbReference type="PANTHER" id="PTHR13069">
    <property type="entry name" value="ALKYLATED DNA REPAIR PROTEIN ALKB HOMOLOG 8"/>
    <property type="match status" value="1"/>
</dbReference>
<dbReference type="SUPFAM" id="SSF53335">
    <property type="entry name" value="S-adenosyl-L-methionine-dependent methyltransferases"/>
    <property type="match status" value="1"/>
</dbReference>
<dbReference type="Gene3D" id="3.40.50.150">
    <property type="entry name" value="Vaccinia Virus protein VP39"/>
    <property type="match status" value="1"/>
</dbReference>
<feature type="domain" description="Methyltransferase type 11" evidence="4">
    <location>
        <begin position="82"/>
        <end position="165"/>
    </location>
</feature>
<dbReference type="InterPro" id="IPR051422">
    <property type="entry name" value="AlkB_tRNA_MeTrf/Diox"/>
</dbReference>
<feature type="region of interest" description="Disordered" evidence="3">
    <location>
        <begin position="205"/>
        <end position="226"/>
    </location>
</feature>
<evidence type="ECO:0000259" key="4">
    <source>
        <dbReference type="Pfam" id="PF08241"/>
    </source>
</evidence>
<evidence type="ECO:0000256" key="2">
    <source>
        <dbReference type="ARBA" id="ARBA00022679"/>
    </source>
</evidence>
<accession>A0A7S4DQ03</accession>
<feature type="region of interest" description="Disordered" evidence="3">
    <location>
        <begin position="12"/>
        <end position="31"/>
    </location>
</feature>
<dbReference type="GO" id="GO:0005737">
    <property type="term" value="C:cytoplasm"/>
    <property type="evidence" value="ECO:0007669"/>
    <property type="project" value="TreeGrafter"/>
</dbReference>
<dbReference type="GO" id="GO:0106335">
    <property type="term" value="F:tRNA (5-carboxymethyluridine(34)-5-O)-methyltransferase activity"/>
    <property type="evidence" value="ECO:0007669"/>
    <property type="project" value="TreeGrafter"/>
</dbReference>
<dbReference type="GO" id="GO:0005634">
    <property type="term" value="C:nucleus"/>
    <property type="evidence" value="ECO:0007669"/>
    <property type="project" value="TreeGrafter"/>
</dbReference>
<dbReference type="InterPro" id="IPR029063">
    <property type="entry name" value="SAM-dependent_MTases_sf"/>
</dbReference>
<feature type="compositionally biased region" description="Low complexity" evidence="3">
    <location>
        <begin position="211"/>
        <end position="223"/>
    </location>
</feature>
<evidence type="ECO:0000256" key="3">
    <source>
        <dbReference type="SAM" id="MobiDB-lite"/>
    </source>
</evidence>
<dbReference type="AlphaFoldDB" id="A0A7S4DQ03"/>
<keyword evidence="2" id="KW-0808">Transferase</keyword>
<dbReference type="GO" id="GO:0008757">
    <property type="term" value="F:S-adenosylmethionine-dependent methyltransferase activity"/>
    <property type="evidence" value="ECO:0007669"/>
    <property type="project" value="InterPro"/>
</dbReference>
<feature type="compositionally biased region" description="Basic residues" evidence="3">
    <location>
        <begin position="12"/>
        <end position="21"/>
    </location>
</feature>
<evidence type="ECO:0000313" key="5">
    <source>
        <dbReference type="EMBL" id="CAE0662609.1"/>
    </source>
</evidence>